<gene>
    <name evidence="1" type="ORF">NCTC10643_00126</name>
</gene>
<evidence type="ECO:0000313" key="1">
    <source>
        <dbReference type="EMBL" id="VEI74356.1"/>
    </source>
</evidence>
<name>A0A448T313_MANHA</name>
<dbReference type="EMBL" id="LR134495">
    <property type="protein sequence ID" value="VEI74356.1"/>
    <property type="molecule type" value="Genomic_DNA"/>
</dbReference>
<organism evidence="1 2">
    <name type="scientific">Mannheimia haemolytica</name>
    <name type="common">Pasteurella haemolytica</name>
    <dbReference type="NCBI Taxonomy" id="75985"/>
    <lineage>
        <taxon>Bacteria</taxon>
        <taxon>Pseudomonadati</taxon>
        <taxon>Pseudomonadota</taxon>
        <taxon>Gammaproteobacteria</taxon>
        <taxon>Pasteurellales</taxon>
        <taxon>Pasteurellaceae</taxon>
        <taxon>Mannheimia</taxon>
    </lineage>
</organism>
<dbReference type="AlphaFoldDB" id="A0A448T313"/>
<protein>
    <submittedName>
        <fullName evidence="1">Uncharacterized protein</fullName>
    </submittedName>
</protein>
<dbReference type="RefSeq" id="WP_126301112.1">
    <property type="nucleotide sequence ID" value="NZ_LR134495.1"/>
</dbReference>
<reference evidence="1" key="1">
    <citation type="submission" date="2018-12" db="EMBL/GenBank/DDBJ databases">
        <authorList>
            <consortium name="Pathogen Informatics"/>
        </authorList>
    </citation>
    <scope>NUCLEOTIDE SEQUENCE [LARGE SCALE GENOMIC DNA]</scope>
    <source>
        <strain evidence="1">NCTC10643</strain>
    </source>
</reference>
<proteinExistence type="predicted"/>
<accession>A0A448T313</accession>
<evidence type="ECO:0000313" key="2">
    <source>
        <dbReference type="Proteomes" id="UP000271188"/>
    </source>
</evidence>
<sequence>MKYISGQTVPKSGIYGLFSHTGKQENRVTCVKGEPFPPTPRSNMYYKLLVAA</sequence>
<dbReference type="Proteomes" id="UP000271188">
    <property type="component" value="Chromosome"/>
</dbReference>